<dbReference type="Gene3D" id="3.40.50.1000">
    <property type="entry name" value="HAD superfamily/HAD-like"/>
    <property type="match status" value="1"/>
</dbReference>
<comment type="catalytic activity">
    <reaction evidence="12">
        <text>O-phospho-D-serine + H2O = D-serine + phosphate</text>
        <dbReference type="Rhea" id="RHEA:24873"/>
        <dbReference type="ChEBI" id="CHEBI:15377"/>
        <dbReference type="ChEBI" id="CHEBI:35247"/>
        <dbReference type="ChEBI" id="CHEBI:43474"/>
        <dbReference type="ChEBI" id="CHEBI:58680"/>
        <dbReference type="EC" id="3.1.3.3"/>
    </reaction>
</comment>
<dbReference type="InterPro" id="IPR050582">
    <property type="entry name" value="HAD-like_SerB"/>
</dbReference>
<dbReference type="SFLD" id="SFLDF00029">
    <property type="entry name" value="phosphoserine_phosphatase"/>
    <property type="match status" value="1"/>
</dbReference>
<feature type="active site" description="Proton donor" evidence="13">
    <location>
        <position position="35"/>
    </location>
</feature>
<evidence type="ECO:0000256" key="12">
    <source>
        <dbReference type="ARBA" id="ARBA00048523"/>
    </source>
</evidence>
<dbReference type="PANTHER" id="PTHR43344:SF2">
    <property type="entry name" value="PHOSPHOSERINE PHOSPHATASE"/>
    <property type="match status" value="1"/>
</dbReference>
<evidence type="ECO:0000256" key="6">
    <source>
        <dbReference type="ARBA" id="ARBA00022723"/>
    </source>
</evidence>
<dbReference type="AlphaFoldDB" id="A0A2A9DX68"/>
<keyword evidence="7" id="KW-0378">Hydrolase</keyword>
<evidence type="ECO:0000313" key="15">
    <source>
        <dbReference type="Proteomes" id="UP000221369"/>
    </source>
</evidence>
<dbReference type="SFLD" id="SFLDG01136">
    <property type="entry name" value="C1.6:_Phosphoserine_Phosphatas"/>
    <property type="match status" value="1"/>
</dbReference>
<dbReference type="GO" id="GO:0006564">
    <property type="term" value="P:L-serine biosynthetic process"/>
    <property type="evidence" value="ECO:0007669"/>
    <property type="project" value="UniProtKB-KW"/>
</dbReference>
<dbReference type="UniPathway" id="UPA00135">
    <property type="reaction ID" value="UER00198"/>
</dbReference>
<dbReference type="NCBIfam" id="TIGR00338">
    <property type="entry name" value="serB"/>
    <property type="match status" value="1"/>
</dbReference>
<keyword evidence="8" id="KW-0460">Magnesium</keyword>
<sequence length="236" mass="24910">MIEMRTLILSKGKPVRMPPTFATDSARFLVVLDADSTLIQDEAIELLADEAGSAEQVAEVTERAMRGELDFAASLRERVATLRGVPAAVYARVAARIRPTTGVEELIAGIHAAGGRIGVVSGGFHELLDPVAERLGVDVWRANRLEVADGTLTGRVDGDIVDAEAKASALREWAAASGIELRRTIAVGDGANDLRMMAIAGLSVAFNAKPAVRAAADVAIHRNDLSDVLPLLGLRG</sequence>
<dbReference type="GO" id="GO:0000287">
    <property type="term" value="F:magnesium ion binding"/>
    <property type="evidence" value="ECO:0007669"/>
    <property type="project" value="TreeGrafter"/>
</dbReference>
<comment type="cofactor">
    <cofactor evidence="1">
        <name>Mg(2+)</name>
        <dbReference type="ChEBI" id="CHEBI:18420"/>
    </cofactor>
</comment>
<dbReference type="InterPro" id="IPR004469">
    <property type="entry name" value="PSP"/>
</dbReference>
<comment type="pathway">
    <text evidence="2">Amino-acid biosynthesis; L-serine biosynthesis; L-serine from 3-phospho-D-glycerate: step 3/3.</text>
</comment>
<evidence type="ECO:0000256" key="9">
    <source>
        <dbReference type="ARBA" id="ARBA00023299"/>
    </source>
</evidence>
<comment type="caution">
    <text evidence="14">The sequence shown here is derived from an EMBL/GenBank/DDBJ whole genome shotgun (WGS) entry which is preliminary data.</text>
</comment>
<gene>
    <name evidence="14" type="ORF">ATJ78_2353</name>
</gene>
<dbReference type="SUPFAM" id="SSF56784">
    <property type="entry name" value="HAD-like"/>
    <property type="match status" value="1"/>
</dbReference>
<dbReference type="SFLD" id="SFLDS00003">
    <property type="entry name" value="Haloacid_Dehalogenase"/>
    <property type="match status" value="1"/>
</dbReference>
<dbReference type="PANTHER" id="PTHR43344">
    <property type="entry name" value="PHOSPHOSERINE PHOSPHATASE"/>
    <property type="match status" value="1"/>
</dbReference>
<evidence type="ECO:0000256" key="3">
    <source>
        <dbReference type="ARBA" id="ARBA00009184"/>
    </source>
</evidence>
<reference evidence="14 15" key="1">
    <citation type="submission" date="2017-10" db="EMBL/GenBank/DDBJ databases">
        <title>Sequencing the genomes of 1000 actinobacteria strains.</title>
        <authorList>
            <person name="Klenk H.-P."/>
        </authorList>
    </citation>
    <scope>NUCLEOTIDE SEQUENCE [LARGE SCALE GENOMIC DNA]</scope>
    <source>
        <strain evidence="14 15">DSM 21798</strain>
    </source>
</reference>
<evidence type="ECO:0000256" key="4">
    <source>
        <dbReference type="ARBA" id="ARBA00012640"/>
    </source>
</evidence>
<evidence type="ECO:0000256" key="7">
    <source>
        <dbReference type="ARBA" id="ARBA00022801"/>
    </source>
</evidence>
<keyword evidence="15" id="KW-1185">Reference proteome</keyword>
<feature type="active site" description="Nucleophile" evidence="13">
    <location>
        <position position="33"/>
    </location>
</feature>
<evidence type="ECO:0000256" key="11">
    <source>
        <dbReference type="ARBA" id="ARBA00048138"/>
    </source>
</evidence>
<dbReference type="NCBIfam" id="TIGR01488">
    <property type="entry name" value="HAD-SF-IB"/>
    <property type="match status" value="1"/>
</dbReference>
<dbReference type="GO" id="GO:0005737">
    <property type="term" value="C:cytoplasm"/>
    <property type="evidence" value="ECO:0007669"/>
    <property type="project" value="TreeGrafter"/>
</dbReference>
<organism evidence="14 15">
    <name type="scientific">Paramicrobacterium agarici</name>
    <dbReference type="NCBI Taxonomy" id="630514"/>
    <lineage>
        <taxon>Bacteria</taxon>
        <taxon>Bacillati</taxon>
        <taxon>Actinomycetota</taxon>
        <taxon>Actinomycetes</taxon>
        <taxon>Micrococcales</taxon>
        <taxon>Microbacteriaceae</taxon>
        <taxon>Paramicrobacterium</taxon>
    </lineage>
</organism>
<dbReference type="EMBL" id="PDJE01000001">
    <property type="protein sequence ID" value="PFG31387.1"/>
    <property type="molecule type" value="Genomic_DNA"/>
</dbReference>
<dbReference type="Pfam" id="PF12710">
    <property type="entry name" value="HAD"/>
    <property type="match status" value="1"/>
</dbReference>
<evidence type="ECO:0000313" key="14">
    <source>
        <dbReference type="EMBL" id="PFG31387.1"/>
    </source>
</evidence>
<evidence type="ECO:0000256" key="10">
    <source>
        <dbReference type="ARBA" id="ARBA00031693"/>
    </source>
</evidence>
<proteinExistence type="inferred from homology"/>
<evidence type="ECO:0000256" key="5">
    <source>
        <dbReference type="ARBA" id="ARBA00022605"/>
    </source>
</evidence>
<keyword evidence="9" id="KW-0718">Serine biosynthesis</keyword>
<dbReference type="SFLD" id="SFLDG01137">
    <property type="entry name" value="C1.6.1:_Phosphoserine_Phosphat"/>
    <property type="match status" value="1"/>
</dbReference>
<dbReference type="InterPro" id="IPR036412">
    <property type="entry name" value="HAD-like_sf"/>
</dbReference>
<evidence type="ECO:0000256" key="1">
    <source>
        <dbReference type="ARBA" id="ARBA00001946"/>
    </source>
</evidence>
<comment type="catalytic activity">
    <reaction evidence="11">
        <text>O-phospho-L-serine + H2O = L-serine + phosphate</text>
        <dbReference type="Rhea" id="RHEA:21208"/>
        <dbReference type="ChEBI" id="CHEBI:15377"/>
        <dbReference type="ChEBI" id="CHEBI:33384"/>
        <dbReference type="ChEBI" id="CHEBI:43474"/>
        <dbReference type="ChEBI" id="CHEBI:57524"/>
        <dbReference type="EC" id="3.1.3.3"/>
    </reaction>
</comment>
<name>A0A2A9DX68_9MICO</name>
<evidence type="ECO:0000256" key="2">
    <source>
        <dbReference type="ARBA" id="ARBA00005135"/>
    </source>
</evidence>
<dbReference type="GO" id="GO:0036424">
    <property type="term" value="F:L-phosphoserine phosphatase activity"/>
    <property type="evidence" value="ECO:0007669"/>
    <property type="project" value="InterPro"/>
</dbReference>
<evidence type="ECO:0000256" key="13">
    <source>
        <dbReference type="PIRSR" id="PIRSR604469-1"/>
    </source>
</evidence>
<protein>
    <recommendedName>
        <fullName evidence="4">phosphoserine phosphatase</fullName>
        <ecNumber evidence="4">3.1.3.3</ecNumber>
    </recommendedName>
    <alternativeName>
        <fullName evidence="10">O-phosphoserine phosphohydrolase</fullName>
    </alternativeName>
</protein>
<keyword evidence="6" id="KW-0479">Metal-binding</keyword>
<keyword evidence="5" id="KW-0028">Amino-acid biosynthesis</keyword>
<accession>A0A2A9DX68</accession>
<evidence type="ECO:0000256" key="8">
    <source>
        <dbReference type="ARBA" id="ARBA00022842"/>
    </source>
</evidence>
<comment type="similarity">
    <text evidence="3">Belongs to the HAD-like hydrolase superfamily. SerB family.</text>
</comment>
<dbReference type="Proteomes" id="UP000221369">
    <property type="component" value="Unassembled WGS sequence"/>
</dbReference>
<dbReference type="InterPro" id="IPR023214">
    <property type="entry name" value="HAD_sf"/>
</dbReference>
<dbReference type="EC" id="3.1.3.3" evidence="4"/>